<gene>
    <name evidence="8" type="ORF">CHILSU_LOCUS8667</name>
</gene>
<evidence type="ECO:0000256" key="3">
    <source>
        <dbReference type="ARBA" id="ARBA00022801"/>
    </source>
</evidence>
<evidence type="ECO:0000313" key="9">
    <source>
        <dbReference type="Proteomes" id="UP001153292"/>
    </source>
</evidence>
<dbReference type="Proteomes" id="UP001153292">
    <property type="component" value="Chromosome 4"/>
</dbReference>
<evidence type="ECO:0000256" key="6">
    <source>
        <dbReference type="RuleBase" id="RU361235"/>
    </source>
</evidence>
<proteinExistence type="inferred from homology"/>
<evidence type="ECO:0000256" key="4">
    <source>
        <dbReference type="ARBA" id="ARBA00023157"/>
    </source>
</evidence>
<organism evidence="8 9">
    <name type="scientific">Chilo suppressalis</name>
    <name type="common">Asiatic rice borer moth</name>
    <dbReference type="NCBI Taxonomy" id="168631"/>
    <lineage>
        <taxon>Eukaryota</taxon>
        <taxon>Metazoa</taxon>
        <taxon>Ecdysozoa</taxon>
        <taxon>Arthropoda</taxon>
        <taxon>Hexapoda</taxon>
        <taxon>Insecta</taxon>
        <taxon>Pterygota</taxon>
        <taxon>Neoptera</taxon>
        <taxon>Endopterygota</taxon>
        <taxon>Lepidoptera</taxon>
        <taxon>Glossata</taxon>
        <taxon>Ditrysia</taxon>
        <taxon>Pyraloidea</taxon>
        <taxon>Crambidae</taxon>
        <taxon>Crambinae</taxon>
        <taxon>Chilo</taxon>
    </lineage>
</organism>
<protein>
    <recommendedName>
        <fullName evidence="6">Carboxylic ester hydrolase</fullName>
        <ecNumber evidence="6">3.1.1.-</ecNumber>
    </recommendedName>
</protein>
<name>A0ABN8L6Q3_CHISP</name>
<dbReference type="InterPro" id="IPR019826">
    <property type="entry name" value="Carboxylesterase_B_AS"/>
</dbReference>
<evidence type="ECO:0000256" key="1">
    <source>
        <dbReference type="ARBA" id="ARBA00005964"/>
    </source>
</evidence>
<keyword evidence="5" id="KW-0325">Glycoprotein</keyword>
<comment type="similarity">
    <text evidence="1 6">Belongs to the type-B carboxylesterase/lipase family.</text>
</comment>
<keyword evidence="4" id="KW-1015">Disulfide bond</keyword>
<reference evidence="8" key="1">
    <citation type="submission" date="2021-12" db="EMBL/GenBank/DDBJ databases">
        <authorList>
            <person name="King R."/>
        </authorList>
    </citation>
    <scope>NUCLEOTIDE SEQUENCE</scope>
</reference>
<evidence type="ECO:0000259" key="7">
    <source>
        <dbReference type="Pfam" id="PF00135"/>
    </source>
</evidence>
<accession>A0ABN8L6Q3</accession>
<evidence type="ECO:0000313" key="8">
    <source>
        <dbReference type="EMBL" id="CAH2989288.1"/>
    </source>
</evidence>
<keyword evidence="9" id="KW-1185">Reference proteome</keyword>
<dbReference type="InterPro" id="IPR029058">
    <property type="entry name" value="AB_hydrolase_fold"/>
</dbReference>
<evidence type="ECO:0000256" key="2">
    <source>
        <dbReference type="ARBA" id="ARBA00022487"/>
    </source>
</evidence>
<dbReference type="EC" id="3.1.1.-" evidence="6"/>
<dbReference type="PANTHER" id="PTHR43142:SF1">
    <property type="entry name" value="CARBOXYLIC ESTER HYDROLASE"/>
    <property type="match status" value="1"/>
</dbReference>
<dbReference type="SUPFAM" id="SSF53474">
    <property type="entry name" value="alpha/beta-Hydrolases"/>
    <property type="match status" value="1"/>
</dbReference>
<dbReference type="InterPro" id="IPR002018">
    <property type="entry name" value="CarbesteraseB"/>
</dbReference>
<dbReference type="PROSITE" id="PS00122">
    <property type="entry name" value="CARBOXYLESTERASE_B_1"/>
    <property type="match status" value="1"/>
</dbReference>
<dbReference type="PANTHER" id="PTHR43142">
    <property type="entry name" value="CARBOXYLIC ESTER HYDROLASE"/>
    <property type="match status" value="1"/>
</dbReference>
<feature type="domain" description="Carboxylesterase type B" evidence="7">
    <location>
        <begin position="25"/>
        <end position="524"/>
    </location>
</feature>
<keyword evidence="2" id="KW-0719">Serine esterase</keyword>
<dbReference type="EMBL" id="OU963897">
    <property type="protein sequence ID" value="CAH2989288.1"/>
    <property type="molecule type" value="Genomic_DNA"/>
</dbReference>
<sequence>MGGFKIVVSLLLLSVYYGHGLPRVDPLVDTEVGLIRGLTSDQGSYSMFLGIPYATVNASNPFGPSIPHSRFEGTFDAFDDSAICPQYNEFTNEVAGTLDCLHLNVFVPSTAGSNNRRPVMVWIYGGGFSYGFAGRSVYGPDYLVRHDVILVTLNYRVGAYGFMCLGTPEVPGNQGLKDQLTALRWIKKNIEAFGGDSNKITIFGESAGSVSVDLHYLYTQEDLFQNVIMQSGTSLSYFAVMEPNQEAPLMLAQQLGFTTSNLNEALTFLGTVNTDLVIAATPRIMISLVPCVEKQFDGVERFLTEYPVNLEARNKVNILIGFNDQEMLTTYVNQSPEYYASLNVFQESLSSTFNFEPEYLKKMVDNVRQFYIGDVELSESVKWELIDFSSDFIFIYPTYRVIEKYKSTGSSSIYCYLFAYDGDRNFFKRRLNITEGSAAHADEISYLFNFSEFSETPTPEDQLIIDRITAMWANFAKYSNPTPGETDLIPIQWPAVTGESLSFLKIDSELAVYQRPYYDRMAFWNLFYRLNKAYEKGYRED</sequence>
<dbReference type="Pfam" id="PF00135">
    <property type="entry name" value="COesterase"/>
    <property type="match status" value="1"/>
</dbReference>
<feature type="chain" id="PRO_5044976069" description="Carboxylic ester hydrolase" evidence="6">
    <location>
        <begin position="21"/>
        <end position="541"/>
    </location>
</feature>
<dbReference type="Gene3D" id="3.40.50.1820">
    <property type="entry name" value="alpha/beta hydrolase"/>
    <property type="match status" value="1"/>
</dbReference>
<keyword evidence="3 6" id="KW-0378">Hydrolase</keyword>
<evidence type="ECO:0000256" key="5">
    <source>
        <dbReference type="ARBA" id="ARBA00023180"/>
    </source>
</evidence>
<keyword evidence="6" id="KW-0732">Signal</keyword>
<feature type="signal peptide" evidence="6">
    <location>
        <begin position="1"/>
        <end position="20"/>
    </location>
</feature>